<gene>
    <name evidence="2" type="ORF">MPNT_60098</name>
</gene>
<dbReference type="AlphaFoldDB" id="A0A8J2BVE3"/>
<feature type="compositionally biased region" description="Polar residues" evidence="1">
    <location>
        <begin position="64"/>
        <end position="77"/>
    </location>
</feature>
<accession>A0A8J2BVE3</accession>
<sequence>MALHPGADLVDGLNDPQRFVGEANSGEPKPIVSRNPLLDRRSTPAREERHDRVLPPPQAPLRSRSVTFLSGKRQTSLLPDPPSRLVTNILPLGPRSELQLEMLA</sequence>
<comment type="caution">
    <text evidence="2">The sequence shown here is derived from an EMBL/GenBank/DDBJ whole genome shotgun (WGS) entry which is preliminary data.</text>
</comment>
<dbReference type="Proteomes" id="UP000663859">
    <property type="component" value="Unassembled WGS sequence"/>
</dbReference>
<feature type="region of interest" description="Disordered" evidence="1">
    <location>
        <begin position="1"/>
        <end position="80"/>
    </location>
</feature>
<evidence type="ECO:0000313" key="2">
    <source>
        <dbReference type="EMBL" id="CAF0703774.1"/>
    </source>
</evidence>
<proteinExistence type="predicted"/>
<evidence type="ECO:0000256" key="1">
    <source>
        <dbReference type="SAM" id="MobiDB-lite"/>
    </source>
</evidence>
<name>A0A8J2BVE3_9BACT</name>
<keyword evidence="3" id="KW-1185">Reference proteome</keyword>
<evidence type="ECO:0000313" key="3">
    <source>
        <dbReference type="Proteomes" id="UP000663859"/>
    </source>
</evidence>
<protein>
    <submittedName>
        <fullName evidence="2">Uncharacterized protein</fullName>
    </submittedName>
</protein>
<dbReference type="EMBL" id="CAJNOB010000056">
    <property type="protein sequence ID" value="CAF0703774.1"/>
    <property type="molecule type" value="Genomic_DNA"/>
</dbReference>
<reference evidence="2" key="1">
    <citation type="submission" date="2021-02" db="EMBL/GenBank/DDBJ databases">
        <authorList>
            <person name="Cremers G."/>
            <person name="Picone N."/>
        </authorList>
    </citation>
    <scope>NUCLEOTIDE SEQUENCE</scope>
    <source>
        <strain evidence="2">PQ17</strain>
    </source>
</reference>
<feature type="compositionally biased region" description="Basic and acidic residues" evidence="1">
    <location>
        <begin position="37"/>
        <end position="53"/>
    </location>
</feature>
<organism evidence="2 3">
    <name type="scientific">Candidatus Methylacidithermus pantelleriae</name>
    <dbReference type="NCBI Taxonomy" id="2744239"/>
    <lineage>
        <taxon>Bacteria</taxon>
        <taxon>Pseudomonadati</taxon>
        <taxon>Verrucomicrobiota</taxon>
        <taxon>Methylacidiphilae</taxon>
        <taxon>Methylacidiphilales</taxon>
        <taxon>Methylacidiphilaceae</taxon>
        <taxon>Candidatus Methylacidithermus</taxon>
    </lineage>
</organism>